<evidence type="ECO:0000313" key="12">
    <source>
        <dbReference type="Proteomes" id="UP000319627"/>
    </source>
</evidence>
<evidence type="ECO:0000256" key="2">
    <source>
        <dbReference type="ARBA" id="ARBA00022452"/>
    </source>
</evidence>
<feature type="chain" id="PRO_5022270186" evidence="10">
    <location>
        <begin position="23"/>
        <end position="506"/>
    </location>
</feature>
<evidence type="ECO:0000256" key="1">
    <source>
        <dbReference type="ARBA" id="ARBA00007613"/>
    </source>
</evidence>
<evidence type="ECO:0000256" key="9">
    <source>
        <dbReference type="ARBA" id="ARBA00037313"/>
    </source>
</evidence>
<dbReference type="GO" id="GO:0015562">
    <property type="term" value="F:efflux transmembrane transporter activity"/>
    <property type="evidence" value="ECO:0007669"/>
    <property type="project" value="InterPro"/>
</dbReference>
<keyword evidence="7" id="KW-0998">Cell outer membrane</keyword>
<keyword evidence="8 10" id="KW-0449">Lipoprotein</keyword>
<dbReference type="OrthoDB" id="9770517at2"/>
<keyword evidence="3 10" id="KW-0812">Transmembrane</keyword>
<dbReference type="AlphaFoldDB" id="A0A562J1R2"/>
<comment type="function">
    <text evidence="9">Could be involved in resistance to puromycin, acriflavine and tetraphenylarsonium chloride.</text>
</comment>
<dbReference type="PANTHER" id="PTHR30203:SF20">
    <property type="entry name" value="MULTIDRUG RESISTANCE OUTER MEMBRANE PROTEIN MDTP-RELATED"/>
    <property type="match status" value="1"/>
</dbReference>
<evidence type="ECO:0000256" key="8">
    <source>
        <dbReference type="ARBA" id="ARBA00023288"/>
    </source>
</evidence>
<dbReference type="Pfam" id="PF02321">
    <property type="entry name" value="OEP"/>
    <property type="match status" value="2"/>
</dbReference>
<dbReference type="NCBIfam" id="TIGR01845">
    <property type="entry name" value="outer_NodT"/>
    <property type="match status" value="1"/>
</dbReference>
<comment type="caution">
    <text evidence="11">The sequence shown here is derived from an EMBL/GenBank/DDBJ whole genome shotgun (WGS) entry which is preliminary data.</text>
</comment>
<dbReference type="Gene3D" id="2.20.200.10">
    <property type="entry name" value="Outer membrane efflux proteins (OEP)"/>
    <property type="match status" value="1"/>
</dbReference>
<name>A0A562J1R2_9GAMM</name>
<keyword evidence="5 10" id="KW-0472">Membrane</keyword>
<evidence type="ECO:0000256" key="5">
    <source>
        <dbReference type="ARBA" id="ARBA00023136"/>
    </source>
</evidence>
<evidence type="ECO:0000256" key="3">
    <source>
        <dbReference type="ARBA" id="ARBA00022692"/>
    </source>
</evidence>
<keyword evidence="6 10" id="KW-0564">Palmitate</keyword>
<evidence type="ECO:0000313" key="11">
    <source>
        <dbReference type="EMBL" id="TWH77116.1"/>
    </source>
</evidence>
<feature type="signal peptide" evidence="10">
    <location>
        <begin position="1"/>
        <end position="22"/>
    </location>
</feature>
<dbReference type="EMBL" id="VLKG01000001">
    <property type="protein sequence ID" value="TWH77116.1"/>
    <property type="molecule type" value="Genomic_DNA"/>
</dbReference>
<evidence type="ECO:0000256" key="6">
    <source>
        <dbReference type="ARBA" id="ARBA00023139"/>
    </source>
</evidence>
<evidence type="ECO:0000256" key="4">
    <source>
        <dbReference type="ARBA" id="ARBA00022729"/>
    </source>
</evidence>
<protein>
    <submittedName>
        <fullName evidence="11">NodT family efflux transporter outer membrane factor (OMF) lipoprotein</fullName>
    </submittedName>
</protein>
<reference evidence="11 12" key="1">
    <citation type="submission" date="2019-07" db="EMBL/GenBank/DDBJ databases">
        <title>Genomic Encyclopedia of Type Strains, Phase I: the one thousand microbial genomes (KMG-I) project.</title>
        <authorList>
            <person name="Kyrpides N."/>
        </authorList>
    </citation>
    <scope>NUCLEOTIDE SEQUENCE [LARGE SCALE GENOMIC DNA]</scope>
    <source>
        <strain evidence="11 12">DSM 375</strain>
    </source>
</reference>
<comment type="subcellular location">
    <subcellularLocation>
        <location evidence="10">Cell outer membrane</location>
        <topology evidence="10">Lipid-anchor</topology>
    </subcellularLocation>
</comment>
<evidence type="ECO:0000256" key="7">
    <source>
        <dbReference type="ARBA" id="ARBA00023237"/>
    </source>
</evidence>
<keyword evidence="12" id="KW-1185">Reference proteome</keyword>
<dbReference type="Gene3D" id="1.20.1600.10">
    <property type="entry name" value="Outer membrane efflux proteins (OEP)"/>
    <property type="match status" value="1"/>
</dbReference>
<dbReference type="PANTHER" id="PTHR30203">
    <property type="entry name" value="OUTER MEMBRANE CATION EFFLUX PROTEIN"/>
    <property type="match status" value="1"/>
</dbReference>
<dbReference type="InterPro" id="IPR003423">
    <property type="entry name" value="OMP_efflux"/>
</dbReference>
<evidence type="ECO:0000256" key="10">
    <source>
        <dbReference type="RuleBase" id="RU362097"/>
    </source>
</evidence>
<dbReference type="GO" id="GO:0009279">
    <property type="term" value="C:cell outer membrane"/>
    <property type="evidence" value="ECO:0007669"/>
    <property type="project" value="UniProtKB-SubCell"/>
</dbReference>
<keyword evidence="2 10" id="KW-1134">Transmembrane beta strand</keyword>
<dbReference type="PROSITE" id="PS51257">
    <property type="entry name" value="PROKAR_LIPOPROTEIN"/>
    <property type="match status" value="1"/>
</dbReference>
<sequence>MTCNMRSGVYLSSLLAVFSSLAGCISSNGILPQASRLDDSELVTDSAIQEAAHEAVWPKDQWWHAYGDAQLNAWVDLALAHNPSLAEAGTRVRKAQAMAGVAEAMRDPQVDLMAEVQRKRWPKDPHFYGPGALSGATTWNGVTDLGFVFNFDLWGGLRNNQERALDLVRVTATEERAAALELQHNVVRSYIHLAMYYAELDIAEASLQQKEQLLALAEQRLRMGLGTEFEVSEAESPIPEAHRQVDLLHEDIKLTKNQLAALAGKGPAAGESLTRPKLSLHAEANIPATLPLELVGHRPDVVASRWLVAAQARGIEVAKADFYPNVNLKAALGGRSAEGSLLEFLTRDKLTYSVGPALNLPIFDAGRRRGQLQAATASYDQAVEQYNQTLVAALKSISDHLVRLHSLHEQLGFVAHGIETAELRYELAQEAFKRGLTDYRGVLEAQTLLFDQQRLQEQIRAAQLSTQAGLWVELGGGVLDEKQMKVSEGQLTPKEINLSTPFHQSE</sequence>
<proteinExistence type="inferred from homology"/>
<gene>
    <name evidence="11" type="ORF">LX59_00018</name>
</gene>
<organism evidence="11 12">
    <name type="scientific">Azomonas agilis</name>
    <dbReference type="NCBI Taxonomy" id="116849"/>
    <lineage>
        <taxon>Bacteria</taxon>
        <taxon>Pseudomonadati</taxon>
        <taxon>Pseudomonadota</taxon>
        <taxon>Gammaproteobacteria</taxon>
        <taxon>Pseudomonadales</taxon>
        <taxon>Pseudomonadaceae</taxon>
        <taxon>Azomonas</taxon>
    </lineage>
</organism>
<comment type="similarity">
    <text evidence="1 10">Belongs to the outer membrane factor (OMF) (TC 1.B.17) family.</text>
</comment>
<accession>A0A562J1R2</accession>
<dbReference type="Proteomes" id="UP000319627">
    <property type="component" value="Unassembled WGS sequence"/>
</dbReference>
<dbReference type="SUPFAM" id="SSF56954">
    <property type="entry name" value="Outer membrane efflux proteins (OEP)"/>
    <property type="match status" value="1"/>
</dbReference>
<keyword evidence="4 10" id="KW-0732">Signal</keyword>
<dbReference type="InterPro" id="IPR010131">
    <property type="entry name" value="MdtP/NodT-like"/>
</dbReference>